<sequence length="77" mass="9059">MIIFDTMDMLIVDAKDMMVIFDVKDMLVIFDAKNMLVIFDAKDVLLIFDAKRRTESRENRIDGVQIGFKPHLMVYEE</sequence>
<gene>
    <name evidence="1" type="ORF">EJB05_15758</name>
</gene>
<protein>
    <submittedName>
        <fullName evidence="1">Uncharacterized protein</fullName>
    </submittedName>
</protein>
<proteinExistence type="predicted"/>
<dbReference type="Proteomes" id="UP000324897">
    <property type="component" value="Unassembled WGS sequence"/>
</dbReference>
<keyword evidence="2" id="KW-1185">Reference proteome</keyword>
<accession>A0A5J9VCD4</accession>
<dbReference type="EMBL" id="RWGY01000009">
    <property type="protein sequence ID" value="TVU33942.1"/>
    <property type="molecule type" value="Genomic_DNA"/>
</dbReference>
<dbReference type="Gramene" id="TVU33942">
    <property type="protein sequence ID" value="TVU33942"/>
    <property type="gene ID" value="EJB05_15758"/>
</dbReference>
<reference evidence="1 2" key="1">
    <citation type="journal article" date="2019" name="Sci. Rep.">
        <title>A high-quality genome of Eragrostis curvula grass provides insights into Poaceae evolution and supports new strategies to enhance forage quality.</title>
        <authorList>
            <person name="Carballo J."/>
            <person name="Santos B.A.C.M."/>
            <person name="Zappacosta D."/>
            <person name="Garbus I."/>
            <person name="Selva J.P."/>
            <person name="Gallo C.A."/>
            <person name="Diaz A."/>
            <person name="Albertini E."/>
            <person name="Caccamo M."/>
            <person name="Echenique V."/>
        </authorList>
    </citation>
    <scope>NUCLEOTIDE SEQUENCE [LARGE SCALE GENOMIC DNA]</scope>
    <source>
        <strain evidence="2">cv. Victoria</strain>
        <tissue evidence="1">Leaf</tissue>
    </source>
</reference>
<comment type="caution">
    <text evidence="1">The sequence shown here is derived from an EMBL/GenBank/DDBJ whole genome shotgun (WGS) entry which is preliminary data.</text>
</comment>
<organism evidence="1 2">
    <name type="scientific">Eragrostis curvula</name>
    <name type="common">weeping love grass</name>
    <dbReference type="NCBI Taxonomy" id="38414"/>
    <lineage>
        <taxon>Eukaryota</taxon>
        <taxon>Viridiplantae</taxon>
        <taxon>Streptophyta</taxon>
        <taxon>Embryophyta</taxon>
        <taxon>Tracheophyta</taxon>
        <taxon>Spermatophyta</taxon>
        <taxon>Magnoliopsida</taxon>
        <taxon>Liliopsida</taxon>
        <taxon>Poales</taxon>
        <taxon>Poaceae</taxon>
        <taxon>PACMAD clade</taxon>
        <taxon>Chloridoideae</taxon>
        <taxon>Eragrostideae</taxon>
        <taxon>Eragrostidinae</taxon>
        <taxon>Eragrostis</taxon>
    </lineage>
</organism>
<name>A0A5J9VCD4_9POAL</name>
<evidence type="ECO:0000313" key="2">
    <source>
        <dbReference type="Proteomes" id="UP000324897"/>
    </source>
</evidence>
<evidence type="ECO:0000313" key="1">
    <source>
        <dbReference type="EMBL" id="TVU33942.1"/>
    </source>
</evidence>
<dbReference type="AlphaFoldDB" id="A0A5J9VCD4"/>